<evidence type="ECO:0000256" key="2">
    <source>
        <dbReference type="ARBA" id="ARBA00023315"/>
    </source>
</evidence>
<dbReference type="Pfam" id="PF12551">
    <property type="entry name" value="PHBC_N"/>
    <property type="match status" value="1"/>
</dbReference>
<dbReference type="EMBL" id="VTOX01000002">
    <property type="protein sequence ID" value="NKE65689.1"/>
    <property type="molecule type" value="Genomic_DNA"/>
</dbReference>
<keyword evidence="1" id="KW-0808">Transferase</keyword>
<dbReference type="InterPro" id="IPR029058">
    <property type="entry name" value="AB_hydrolase_fold"/>
</dbReference>
<proteinExistence type="predicted"/>
<keyword evidence="2" id="KW-0012">Acyltransferase</keyword>
<dbReference type="RefSeq" id="WP_168106786.1">
    <property type="nucleotide sequence ID" value="NZ_VTOX01000002.1"/>
</dbReference>
<protein>
    <submittedName>
        <fullName evidence="5">Alpha/beta fold hydrolase</fullName>
    </submittedName>
</protein>
<evidence type="ECO:0000259" key="3">
    <source>
        <dbReference type="Pfam" id="PF07167"/>
    </source>
</evidence>
<dbReference type="Gene3D" id="3.40.50.1820">
    <property type="entry name" value="alpha/beta hydrolase"/>
    <property type="match status" value="1"/>
</dbReference>
<dbReference type="InterPro" id="IPR051321">
    <property type="entry name" value="PHA/PHB_synthase"/>
</dbReference>
<dbReference type="PANTHER" id="PTHR36837">
    <property type="entry name" value="POLY(3-HYDROXYALKANOATE) POLYMERASE SUBUNIT PHAC"/>
    <property type="match status" value="1"/>
</dbReference>
<evidence type="ECO:0000259" key="4">
    <source>
        <dbReference type="Pfam" id="PF12551"/>
    </source>
</evidence>
<dbReference type="AlphaFoldDB" id="A0A7X6DEH2"/>
<gene>
    <name evidence="5" type="ORF">RAMLITH_07625</name>
</gene>
<reference evidence="5 6" key="1">
    <citation type="journal article" date="2020" name="Nature">
        <title>Bacterial chemolithoautotrophy via manganese oxidation.</title>
        <authorList>
            <person name="Yu H."/>
            <person name="Leadbetter J.R."/>
        </authorList>
    </citation>
    <scope>NUCLEOTIDE SEQUENCE [LARGE SCALE GENOMIC DNA]</scope>
    <source>
        <strain evidence="5 6">RBP-1</strain>
    </source>
</reference>
<feature type="domain" description="Poly-beta-hydroxybutyrate polymerase N-terminal" evidence="4">
    <location>
        <begin position="12"/>
        <end position="52"/>
    </location>
</feature>
<dbReference type="SUPFAM" id="SSF53474">
    <property type="entry name" value="alpha/beta-Hydrolases"/>
    <property type="match status" value="1"/>
</dbReference>
<comment type="caution">
    <text evidence="5">The sequence shown here is derived from an EMBL/GenBank/DDBJ whole genome shotgun (WGS) entry which is preliminary data.</text>
</comment>
<organism evidence="5 6">
    <name type="scientific">Ramlibacter lithotrophicus</name>
    <dbReference type="NCBI Taxonomy" id="2606681"/>
    <lineage>
        <taxon>Bacteria</taxon>
        <taxon>Pseudomonadati</taxon>
        <taxon>Pseudomonadota</taxon>
        <taxon>Betaproteobacteria</taxon>
        <taxon>Burkholderiales</taxon>
        <taxon>Comamonadaceae</taxon>
        <taxon>Ramlibacter</taxon>
    </lineage>
</organism>
<keyword evidence="6" id="KW-1185">Reference proteome</keyword>
<dbReference type="InterPro" id="IPR010941">
    <property type="entry name" value="PhaC_N"/>
</dbReference>
<accession>A0A7X6DEH2</accession>
<evidence type="ECO:0000313" key="6">
    <source>
        <dbReference type="Proteomes" id="UP000521868"/>
    </source>
</evidence>
<keyword evidence="5" id="KW-0378">Hydrolase</keyword>
<feature type="domain" description="Poly-beta-hydroxybutyrate polymerase N-terminal" evidence="3">
    <location>
        <begin position="88"/>
        <end position="258"/>
    </location>
</feature>
<dbReference type="InterPro" id="IPR022211">
    <property type="entry name" value="PHBC_N"/>
</dbReference>
<dbReference type="GO" id="GO:0016746">
    <property type="term" value="F:acyltransferase activity"/>
    <property type="evidence" value="ECO:0007669"/>
    <property type="project" value="UniProtKB-KW"/>
</dbReference>
<evidence type="ECO:0000313" key="5">
    <source>
        <dbReference type="EMBL" id="NKE65689.1"/>
    </source>
</evidence>
<evidence type="ECO:0000256" key="1">
    <source>
        <dbReference type="ARBA" id="ARBA00022679"/>
    </source>
</evidence>
<dbReference type="PANTHER" id="PTHR36837:SF5">
    <property type="entry name" value="POLY-3-HYDROXYBUTYRATE SYNTHASE"/>
    <property type="match status" value="1"/>
</dbReference>
<dbReference type="Proteomes" id="UP000521868">
    <property type="component" value="Unassembled WGS sequence"/>
</dbReference>
<dbReference type="Pfam" id="PF07167">
    <property type="entry name" value="PhaC_N"/>
    <property type="match status" value="1"/>
</dbReference>
<name>A0A7X6DEH2_9BURK</name>
<dbReference type="GO" id="GO:0042619">
    <property type="term" value="P:poly-hydroxybutyrate biosynthetic process"/>
    <property type="evidence" value="ECO:0007669"/>
    <property type="project" value="InterPro"/>
</dbReference>
<dbReference type="GO" id="GO:0016787">
    <property type="term" value="F:hydrolase activity"/>
    <property type="evidence" value="ECO:0007669"/>
    <property type="project" value="UniProtKB-KW"/>
</dbReference>
<sequence>MSDARSPANHGPEPLDQPLKHGLARLANGISPASVAMAYADWLAHLAVSPARHAELAGSAWRKALTWSHYATHNWRGECARCIEPLPQDKRFTPHEWQELPFAAALSQAFLLHDRWWNEAATGVRGVSRHHEELVAFTLRQFVDMWSPSNFVATNPQVLKETVATGGANLANGWRNWSRDALAVLAGGPPRGVEVFRPGAAVAVTPGKVVFRNHLIELLQYEPATGEVQAEPVLIVPSWIMKYYILDLTPADSLVRYLVARGHTVFMVSWRNPGSEDRGLGMEDYLQLGPLAALQAVRELCPGARIHAAGYCLGGTLLAIAAAVLGRREDAALQTVTLLAAQVDFHEPGELGLFIDESQVAFLEDLMAERGYLDGRQMAGAFQLINSKDLVWSKLVHEYLMGAQTPVTALGAWNADATRLPARMHSEYLRRLYLRNELAEDRYPAAGHWVQLSDMAAPLFVVGTERDHVSPWRSVYKIHGLAHVPVSFLLTSGGHNVGIVNAPSGPRAHPQASYRFETHERGQAPADPDAWLARAPSFAGSWWPCWHEWLVRHSTGKVAARTVTGIVENGHPTPAPGTYVYQD</sequence>